<comment type="caution">
    <text evidence="1">The sequence shown here is derived from an EMBL/GenBank/DDBJ whole genome shotgun (WGS) entry which is preliminary data.</text>
</comment>
<reference evidence="1" key="1">
    <citation type="journal article" date="2015" name="Nature">
        <title>Complex archaea that bridge the gap between prokaryotes and eukaryotes.</title>
        <authorList>
            <person name="Spang A."/>
            <person name="Saw J.H."/>
            <person name="Jorgensen S.L."/>
            <person name="Zaremba-Niedzwiedzka K."/>
            <person name="Martijn J."/>
            <person name="Lind A.E."/>
            <person name="van Eijk R."/>
            <person name="Schleper C."/>
            <person name="Guy L."/>
            <person name="Ettema T.J."/>
        </authorList>
    </citation>
    <scope>NUCLEOTIDE SEQUENCE</scope>
</reference>
<dbReference type="EMBL" id="LAZR01017806">
    <property type="protein sequence ID" value="KKL98900.1"/>
    <property type="molecule type" value="Genomic_DNA"/>
</dbReference>
<dbReference type="PANTHER" id="PTHR30283:SF4">
    <property type="entry name" value="PEROXIDE STRESS RESISTANCE PROTEIN YAAA"/>
    <property type="match status" value="1"/>
</dbReference>
<sequence length="76" mass="8849">DEKALKVPVISPVFKDWSNDKLKIISFYAKKARGSMVKYIVDKDVKTLEDLKGFDYNDYTFSDSHTSKKNEPVFIR</sequence>
<evidence type="ECO:0008006" key="2">
    <source>
        <dbReference type="Google" id="ProtNLM"/>
    </source>
</evidence>
<dbReference type="AlphaFoldDB" id="A0A0F9IZ28"/>
<dbReference type="InterPro" id="IPR005583">
    <property type="entry name" value="YaaA"/>
</dbReference>
<accession>A0A0F9IZ28</accession>
<dbReference type="PANTHER" id="PTHR30283">
    <property type="entry name" value="PEROXIDE STRESS RESPONSE PROTEIN YAAA"/>
    <property type="match status" value="1"/>
</dbReference>
<protein>
    <recommendedName>
        <fullName evidence="2">Peroxide stress protein YaaA</fullName>
    </recommendedName>
</protein>
<evidence type="ECO:0000313" key="1">
    <source>
        <dbReference type="EMBL" id="KKL98900.1"/>
    </source>
</evidence>
<name>A0A0F9IZ28_9ZZZZ</name>
<organism evidence="1">
    <name type="scientific">marine sediment metagenome</name>
    <dbReference type="NCBI Taxonomy" id="412755"/>
    <lineage>
        <taxon>unclassified sequences</taxon>
        <taxon>metagenomes</taxon>
        <taxon>ecological metagenomes</taxon>
    </lineage>
</organism>
<dbReference type="Pfam" id="PF03883">
    <property type="entry name" value="H2O2_YaaD"/>
    <property type="match status" value="1"/>
</dbReference>
<gene>
    <name evidence="1" type="ORF">LCGC14_1819810</name>
</gene>
<dbReference type="GO" id="GO:0033194">
    <property type="term" value="P:response to hydroperoxide"/>
    <property type="evidence" value="ECO:0007669"/>
    <property type="project" value="TreeGrafter"/>
</dbReference>
<proteinExistence type="predicted"/>
<feature type="non-terminal residue" evidence="1">
    <location>
        <position position="1"/>
    </location>
</feature>
<dbReference type="GO" id="GO:0005829">
    <property type="term" value="C:cytosol"/>
    <property type="evidence" value="ECO:0007669"/>
    <property type="project" value="TreeGrafter"/>
</dbReference>